<keyword evidence="4" id="KW-0812">Transmembrane</keyword>
<evidence type="ECO:0000256" key="6">
    <source>
        <dbReference type="ARBA" id="ARBA00023136"/>
    </source>
</evidence>
<dbReference type="GO" id="GO:0005886">
    <property type="term" value="C:plasma membrane"/>
    <property type="evidence" value="ECO:0007669"/>
    <property type="project" value="UniProtKB-SubCell"/>
</dbReference>
<accession>A0A402CQ20</accession>
<evidence type="ECO:0000256" key="4">
    <source>
        <dbReference type="ARBA" id="ARBA00022692"/>
    </source>
</evidence>
<organism evidence="8 9">
    <name type="scientific">Capsulimonas corticalis</name>
    <dbReference type="NCBI Taxonomy" id="2219043"/>
    <lineage>
        <taxon>Bacteria</taxon>
        <taxon>Bacillati</taxon>
        <taxon>Armatimonadota</taxon>
        <taxon>Armatimonadia</taxon>
        <taxon>Capsulimonadales</taxon>
        <taxon>Capsulimonadaceae</taxon>
        <taxon>Capsulimonas</taxon>
    </lineage>
</organism>
<evidence type="ECO:0000256" key="5">
    <source>
        <dbReference type="ARBA" id="ARBA00022989"/>
    </source>
</evidence>
<dbReference type="KEGG" id="ccot:CCAX7_48560"/>
<evidence type="ECO:0000313" key="8">
    <source>
        <dbReference type="EMBL" id="BDI32805.1"/>
    </source>
</evidence>
<evidence type="ECO:0000313" key="9">
    <source>
        <dbReference type="Proteomes" id="UP000287394"/>
    </source>
</evidence>
<reference evidence="8 9" key="1">
    <citation type="journal article" date="2019" name="Int. J. Syst. Evol. Microbiol.">
        <title>Capsulimonas corticalis gen. nov., sp. nov., an aerobic capsulated bacterium, of a novel bacterial order, Capsulimonadales ord. nov., of the class Armatimonadia of the phylum Armatimonadetes.</title>
        <authorList>
            <person name="Li J."/>
            <person name="Kudo C."/>
            <person name="Tonouchi A."/>
        </authorList>
    </citation>
    <scope>NUCLEOTIDE SEQUENCE [LARGE SCALE GENOMIC DNA]</scope>
    <source>
        <strain evidence="8 9">AX-7</strain>
    </source>
</reference>
<dbReference type="Pfam" id="PF09594">
    <property type="entry name" value="GT87"/>
    <property type="match status" value="1"/>
</dbReference>
<dbReference type="EMBL" id="AP025739">
    <property type="protein sequence ID" value="BDI32805.1"/>
    <property type="molecule type" value="Genomic_DNA"/>
</dbReference>
<dbReference type="AlphaFoldDB" id="A0A402CQ20"/>
<evidence type="ECO:0000256" key="7">
    <source>
        <dbReference type="ARBA" id="ARBA00024033"/>
    </source>
</evidence>
<dbReference type="InterPro" id="IPR018584">
    <property type="entry name" value="GT87"/>
</dbReference>
<gene>
    <name evidence="8" type="ORF">CCAX7_48560</name>
</gene>
<evidence type="ECO:0000256" key="2">
    <source>
        <dbReference type="ARBA" id="ARBA00022475"/>
    </source>
</evidence>
<keyword evidence="2" id="KW-1003">Cell membrane</keyword>
<comment type="subcellular location">
    <subcellularLocation>
        <location evidence="1">Cell membrane</location>
        <topology evidence="1">Multi-pass membrane protein</topology>
    </subcellularLocation>
</comment>
<protein>
    <submittedName>
        <fullName evidence="8">Uncharacterized protein</fullName>
    </submittedName>
</protein>
<name>A0A402CQ20_9BACT</name>
<dbReference type="GO" id="GO:0016758">
    <property type="term" value="F:hexosyltransferase activity"/>
    <property type="evidence" value="ECO:0007669"/>
    <property type="project" value="InterPro"/>
</dbReference>
<dbReference type="Proteomes" id="UP000287394">
    <property type="component" value="Chromosome"/>
</dbReference>
<proteinExistence type="inferred from homology"/>
<dbReference type="RefSeq" id="WP_165863913.1">
    <property type="nucleotide sequence ID" value="NZ_AP025739.1"/>
</dbReference>
<keyword evidence="3" id="KW-0808">Transferase</keyword>
<sequence>MSKPAWAVWNSSRLRSLVTVLAALHVVYQAFFFIPAHWNRSDSLRDTPAFYLAAQNSVNHHTLYRARPGYGPDKMMSGPYFLYLPQFAVLEAPLGRLSPMAFSRVWYGLILAAFWIFAASLARIAFGRFSLDGTLVWGLIVGATPGVYFAISTANADPMMWALVGMAIATNRRGIFFALAAQLKLYTLLPLTLAVWKEGRRVAIPASILLVIGFAAGIGYCGVQSYWQWAHWVLPMIRQGTFFPGDISLSLGCLRLARHLGWNYVSGPLPPGPRLFLSVLGVLGPVCVSYLARKQEPLKLYCYSTIASVLFSPYCWSFYIPICYPLIALFIRDSRQAWMAAKEQTAAPRADAIAAQQSVPSGSVI</sequence>
<evidence type="ECO:0000256" key="1">
    <source>
        <dbReference type="ARBA" id="ARBA00004651"/>
    </source>
</evidence>
<comment type="similarity">
    <text evidence="7">Belongs to the glycosyltransferase 87 family.</text>
</comment>
<keyword evidence="5" id="KW-1133">Transmembrane helix</keyword>
<evidence type="ECO:0000256" key="3">
    <source>
        <dbReference type="ARBA" id="ARBA00022679"/>
    </source>
</evidence>
<keyword evidence="9" id="KW-1185">Reference proteome</keyword>
<keyword evidence="6" id="KW-0472">Membrane</keyword>